<feature type="region of interest" description="Disordered" evidence="1">
    <location>
        <begin position="373"/>
        <end position="396"/>
    </location>
</feature>
<dbReference type="AlphaFoldDB" id="A0AAW0A681"/>
<evidence type="ECO:0000256" key="1">
    <source>
        <dbReference type="SAM" id="MobiDB-lite"/>
    </source>
</evidence>
<sequence length="458" mass="51213">MFVFHCAAVGTSAHSGKKPNIPRSVIYGFVAPFGRWEHGNGKYDTSAHFQNSNSCGLGASAITSIMIDICLGDIALRWGKFWGDWSTNEGDMNFVILRSYLACLNLLSVKLQDAATQPTLQTSIPHFPQLPPFQGPLPRPVDPLRQLLSRFPATGLRGLCKTPTVDPDVGFRRIPEFGPKPKLSRYIIRGRIYASPHQGCCVFQLQHRKYADLASDAETLPLRDKLFKYFAFNAKTMAVSSQAKPCLFEPSATLPFRLRVYRTYAETETMRVRTKLAVYFDFNTETMQFSSQVVSTSFWVARARAYTLEVIHTHLYQRTVHNSSLQTHNSTQFAPSGFRLQFTTDIETKTQFIQIDYVRAFNEYATAFVSTSASSPAIPPPPAANAQPRASTPPSQPAFPPVFPLWSFPSANRAVDLETARFESWRAETPLSALLALTVPKKAATAKASRRIRRRSTV</sequence>
<protein>
    <submittedName>
        <fullName evidence="2">Uncharacterized protein</fullName>
    </submittedName>
</protein>
<dbReference type="EMBL" id="JAWWNJ010000083">
    <property type="protein sequence ID" value="KAK7001382.1"/>
    <property type="molecule type" value="Genomic_DNA"/>
</dbReference>
<keyword evidence="3" id="KW-1185">Reference proteome</keyword>
<dbReference type="Proteomes" id="UP001362999">
    <property type="component" value="Unassembled WGS sequence"/>
</dbReference>
<proteinExistence type="predicted"/>
<name>A0AAW0A681_9AGAR</name>
<organism evidence="2 3">
    <name type="scientific">Favolaschia claudopus</name>
    <dbReference type="NCBI Taxonomy" id="2862362"/>
    <lineage>
        <taxon>Eukaryota</taxon>
        <taxon>Fungi</taxon>
        <taxon>Dikarya</taxon>
        <taxon>Basidiomycota</taxon>
        <taxon>Agaricomycotina</taxon>
        <taxon>Agaricomycetes</taxon>
        <taxon>Agaricomycetidae</taxon>
        <taxon>Agaricales</taxon>
        <taxon>Marasmiineae</taxon>
        <taxon>Mycenaceae</taxon>
        <taxon>Favolaschia</taxon>
    </lineage>
</organism>
<evidence type="ECO:0000313" key="3">
    <source>
        <dbReference type="Proteomes" id="UP001362999"/>
    </source>
</evidence>
<comment type="caution">
    <text evidence="2">The sequence shown here is derived from an EMBL/GenBank/DDBJ whole genome shotgun (WGS) entry which is preliminary data.</text>
</comment>
<reference evidence="2 3" key="1">
    <citation type="journal article" date="2024" name="J Genomics">
        <title>Draft genome sequencing and assembly of Favolaschia claudopus CIRM-BRFM 2984 isolated from oak limbs.</title>
        <authorList>
            <person name="Navarro D."/>
            <person name="Drula E."/>
            <person name="Chaduli D."/>
            <person name="Cazenave R."/>
            <person name="Ahrendt S."/>
            <person name="Wang J."/>
            <person name="Lipzen A."/>
            <person name="Daum C."/>
            <person name="Barry K."/>
            <person name="Grigoriev I.V."/>
            <person name="Favel A."/>
            <person name="Rosso M.N."/>
            <person name="Martin F."/>
        </authorList>
    </citation>
    <scope>NUCLEOTIDE SEQUENCE [LARGE SCALE GENOMIC DNA]</scope>
    <source>
        <strain evidence="2 3">CIRM-BRFM 2984</strain>
    </source>
</reference>
<gene>
    <name evidence="2" type="ORF">R3P38DRAFT_3611892</name>
</gene>
<accession>A0AAW0A681</accession>
<evidence type="ECO:0000313" key="2">
    <source>
        <dbReference type="EMBL" id="KAK7001382.1"/>
    </source>
</evidence>
<feature type="compositionally biased region" description="Low complexity" evidence="1">
    <location>
        <begin position="384"/>
        <end position="393"/>
    </location>
</feature>